<comment type="caution">
    <text evidence="2">The sequence shown here is derived from an EMBL/GenBank/DDBJ whole genome shotgun (WGS) entry which is preliminary data.</text>
</comment>
<keyword evidence="1" id="KW-0472">Membrane</keyword>
<evidence type="ECO:0000313" key="3">
    <source>
        <dbReference type="Proteomes" id="UP000607653"/>
    </source>
</evidence>
<evidence type="ECO:0000313" key="2">
    <source>
        <dbReference type="EMBL" id="DAD33961.1"/>
    </source>
</evidence>
<feature type="transmembrane region" description="Helical" evidence="1">
    <location>
        <begin position="21"/>
        <end position="43"/>
    </location>
</feature>
<name>A0A822YQV9_NELNU</name>
<reference evidence="2 3" key="1">
    <citation type="journal article" date="2020" name="Mol. Biol. Evol.">
        <title>Distinct Expression and Methylation Patterns for Genes with Different Fates following a Single Whole-Genome Duplication in Flowering Plants.</title>
        <authorList>
            <person name="Shi T."/>
            <person name="Rahmani R.S."/>
            <person name="Gugger P.F."/>
            <person name="Wang M."/>
            <person name="Li H."/>
            <person name="Zhang Y."/>
            <person name="Li Z."/>
            <person name="Wang Q."/>
            <person name="Van de Peer Y."/>
            <person name="Marchal K."/>
            <person name="Chen J."/>
        </authorList>
    </citation>
    <scope>NUCLEOTIDE SEQUENCE [LARGE SCALE GENOMIC DNA]</scope>
    <source>
        <tissue evidence="2">Leaf</tissue>
    </source>
</reference>
<gene>
    <name evidence="2" type="ORF">HUJ06_012812</name>
</gene>
<keyword evidence="1" id="KW-1133">Transmembrane helix</keyword>
<evidence type="ECO:0000256" key="1">
    <source>
        <dbReference type="SAM" id="Phobius"/>
    </source>
</evidence>
<dbReference type="AlphaFoldDB" id="A0A822YQV9"/>
<organism evidence="2 3">
    <name type="scientific">Nelumbo nucifera</name>
    <name type="common">Sacred lotus</name>
    <dbReference type="NCBI Taxonomy" id="4432"/>
    <lineage>
        <taxon>Eukaryota</taxon>
        <taxon>Viridiplantae</taxon>
        <taxon>Streptophyta</taxon>
        <taxon>Embryophyta</taxon>
        <taxon>Tracheophyta</taxon>
        <taxon>Spermatophyta</taxon>
        <taxon>Magnoliopsida</taxon>
        <taxon>Proteales</taxon>
        <taxon>Nelumbonaceae</taxon>
        <taxon>Nelumbo</taxon>
    </lineage>
</organism>
<dbReference type="EMBL" id="DUZY01000003">
    <property type="protein sequence ID" value="DAD33961.1"/>
    <property type="molecule type" value="Genomic_DNA"/>
</dbReference>
<accession>A0A822YQV9</accession>
<protein>
    <submittedName>
        <fullName evidence="2">Uncharacterized protein</fullName>
    </submittedName>
</protein>
<proteinExistence type="predicted"/>
<keyword evidence="1" id="KW-0812">Transmembrane</keyword>
<dbReference type="Proteomes" id="UP000607653">
    <property type="component" value="Unassembled WGS sequence"/>
</dbReference>
<keyword evidence="3" id="KW-1185">Reference proteome</keyword>
<sequence length="44" mass="5321">MILLVYKSLIKSSAMWLFVEFRLLSFVVERSVYVFLCFVRLLFI</sequence>